<evidence type="ECO:0008006" key="7">
    <source>
        <dbReference type="Google" id="ProtNLM"/>
    </source>
</evidence>
<keyword evidence="4" id="KW-0472">Membrane</keyword>
<protein>
    <recommendedName>
        <fullName evidence="7">Protein CHUP1, chloroplastic</fullName>
    </recommendedName>
</protein>
<feature type="compositionally biased region" description="Basic and acidic residues" evidence="3">
    <location>
        <begin position="355"/>
        <end position="370"/>
    </location>
</feature>
<keyword evidence="4" id="KW-1133">Transmembrane helix</keyword>
<organism evidence="5 6">
    <name type="scientific">Parasponia andersonii</name>
    <name type="common">Sponia andersonii</name>
    <dbReference type="NCBI Taxonomy" id="3476"/>
    <lineage>
        <taxon>Eukaryota</taxon>
        <taxon>Viridiplantae</taxon>
        <taxon>Streptophyta</taxon>
        <taxon>Embryophyta</taxon>
        <taxon>Tracheophyta</taxon>
        <taxon>Spermatophyta</taxon>
        <taxon>Magnoliopsida</taxon>
        <taxon>eudicotyledons</taxon>
        <taxon>Gunneridae</taxon>
        <taxon>Pentapetalae</taxon>
        <taxon>rosids</taxon>
        <taxon>fabids</taxon>
        <taxon>Rosales</taxon>
        <taxon>Cannabaceae</taxon>
        <taxon>Parasponia</taxon>
    </lineage>
</organism>
<dbReference type="AlphaFoldDB" id="A0A2P5CM02"/>
<feature type="compositionally biased region" description="Basic and acidic residues" evidence="3">
    <location>
        <begin position="440"/>
        <end position="455"/>
    </location>
</feature>
<feature type="coiled-coil region" evidence="2">
    <location>
        <begin position="229"/>
        <end position="256"/>
    </location>
</feature>
<feature type="compositionally biased region" description="Low complexity" evidence="3">
    <location>
        <begin position="301"/>
        <end position="335"/>
    </location>
</feature>
<evidence type="ECO:0000256" key="4">
    <source>
        <dbReference type="SAM" id="Phobius"/>
    </source>
</evidence>
<feature type="transmembrane region" description="Helical" evidence="4">
    <location>
        <begin position="515"/>
        <end position="535"/>
    </location>
</feature>
<keyword evidence="6" id="KW-1185">Reference proteome</keyword>
<evidence type="ECO:0000313" key="5">
    <source>
        <dbReference type="EMBL" id="PON62078.1"/>
    </source>
</evidence>
<evidence type="ECO:0000256" key="1">
    <source>
        <dbReference type="ARBA" id="ARBA00023054"/>
    </source>
</evidence>
<feature type="region of interest" description="Disordered" evidence="3">
    <location>
        <begin position="440"/>
        <end position="503"/>
    </location>
</feature>
<dbReference type="GO" id="GO:0072699">
    <property type="term" value="P:protein localization to cortical microtubule cytoskeleton"/>
    <property type="evidence" value="ECO:0007669"/>
    <property type="project" value="TreeGrafter"/>
</dbReference>
<dbReference type="OrthoDB" id="1926437at2759"/>
<feature type="compositionally biased region" description="Basic and acidic residues" evidence="3">
    <location>
        <begin position="491"/>
        <end position="503"/>
    </location>
</feature>
<dbReference type="InterPro" id="IPR040265">
    <property type="entry name" value="CHUP1/IPGA1-like"/>
</dbReference>
<comment type="caution">
    <text evidence="5">The sequence shown here is derived from an EMBL/GenBank/DDBJ whole genome shotgun (WGS) entry which is preliminary data.</text>
</comment>
<evidence type="ECO:0000313" key="6">
    <source>
        <dbReference type="Proteomes" id="UP000237105"/>
    </source>
</evidence>
<sequence length="539" mass="62207">MTLMESEKVEEKEEEPADSDIPDEDKEAKMKSCKMLNSGTETEILSALTREFEQRKVTLEWKLLQLYDLKEKKAYKAKLQRRLEEKSAEFDMLNATNASLQAEKMNLKEEIKQGFLVKKQLEKAKKVIAEMQKKIDVNARRVRGQVMMIEERVFGFQEDDTSERDALIEQKLKAGKDVELEVVKMKRINKELELEKRELGVKLVSTRAKVASRSHMTESRVMSKIGDEISTLRSGNEELSRQIEKLQKDRFDMVEELVYQRWLHSCLRFEIQSNDKPHRETSKNNLSKSPFMNSDEKTKPSISYHSSNSNVSSNSTSSTDSDQVESFTIGSSSSSQYSTRKSFCLMQKFRNWGRRSKDDSSVASSAEKRRNSMKRTGLIRRFSTSMVPENSSMRRNKGESTLNSPVREKKEQEFTASSEKPSYPRVRRVSFSDLVKKDDMESSDIGRELNQKTDDESSSNNLSSDFESKRNSEEENSEMSLVNAEDSSDTSLEKASSKEESFDQVHVENKVENNMMSLFAAILLFLLFIFLAYCLQYKR</sequence>
<feature type="coiled-coil region" evidence="2">
    <location>
        <begin position="69"/>
        <end position="141"/>
    </location>
</feature>
<dbReference type="PANTHER" id="PTHR31342">
    <property type="entry name" value="PROTEIN CHUP1, CHLOROPLASTIC"/>
    <property type="match status" value="1"/>
</dbReference>
<reference evidence="6" key="1">
    <citation type="submission" date="2016-06" db="EMBL/GenBank/DDBJ databases">
        <title>Parallel loss of symbiosis genes in relatives of nitrogen-fixing non-legume Parasponia.</title>
        <authorList>
            <person name="Van Velzen R."/>
            <person name="Holmer R."/>
            <person name="Bu F."/>
            <person name="Rutten L."/>
            <person name="Van Zeijl A."/>
            <person name="Liu W."/>
            <person name="Santuari L."/>
            <person name="Cao Q."/>
            <person name="Sharma T."/>
            <person name="Shen D."/>
            <person name="Roswanjaya Y."/>
            <person name="Wardhani T."/>
            <person name="Kalhor M.S."/>
            <person name="Jansen J."/>
            <person name="Van den Hoogen J."/>
            <person name="Gungor B."/>
            <person name="Hartog M."/>
            <person name="Hontelez J."/>
            <person name="Verver J."/>
            <person name="Yang W.-C."/>
            <person name="Schijlen E."/>
            <person name="Repin R."/>
            <person name="Schilthuizen M."/>
            <person name="Schranz E."/>
            <person name="Heidstra R."/>
            <person name="Miyata K."/>
            <person name="Fedorova E."/>
            <person name="Kohlen W."/>
            <person name="Bisseling T."/>
            <person name="Smit S."/>
            <person name="Geurts R."/>
        </authorList>
    </citation>
    <scope>NUCLEOTIDE SEQUENCE [LARGE SCALE GENOMIC DNA]</scope>
    <source>
        <strain evidence="6">cv. WU1-14</strain>
    </source>
</reference>
<proteinExistence type="predicted"/>
<evidence type="ECO:0000256" key="3">
    <source>
        <dbReference type="SAM" id="MobiDB-lite"/>
    </source>
</evidence>
<feature type="region of interest" description="Disordered" evidence="3">
    <location>
        <begin position="1"/>
        <end position="30"/>
    </location>
</feature>
<feature type="compositionally biased region" description="Polar residues" evidence="3">
    <location>
        <begin position="283"/>
        <end position="292"/>
    </location>
</feature>
<feature type="region of interest" description="Disordered" evidence="3">
    <location>
        <begin position="355"/>
        <end position="421"/>
    </location>
</feature>
<keyword evidence="1 2" id="KW-0175">Coiled coil</keyword>
<dbReference type="Proteomes" id="UP000237105">
    <property type="component" value="Unassembled WGS sequence"/>
</dbReference>
<feature type="compositionally biased region" description="Acidic residues" evidence="3">
    <location>
        <begin position="12"/>
        <end position="25"/>
    </location>
</feature>
<accession>A0A2P5CM02</accession>
<dbReference type="STRING" id="3476.A0A2P5CM02"/>
<dbReference type="PANTHER" id="PTHR31342:SF35">
    <property type="entry name" value="PROTEIN CHUP1, CHLOROPLASTIC-LIKE"/>
    <property type="match status" value="1"/>
</dbReference>
<feature type="compositionally biased region" description="Polar residues" evidence="3">
    <location>
        <begin position="382"/>
        <end position="404"/>
    </location>
</feature>
<keyword evidence="4" id="KW-0812">Transmembrane</keyword>
<feature type="region of interest" description="Disordered" evidence="3">
    <location>
        <begin position="275"/>
        <end position="335"/>
    </location>
</feature>
<gene>
    <name evidence="5" type="ORF">PanWU01x14_140710</name>
</gene>
<name>A0A2P5CM02_PARAD</name>
<dbReference type="GO" id="GO:0055028">
    <property type="term" value="C:cortical microtubule"/>
    <property type="evidence" value="ECO:0007669"/>
    <property type="project" value="TreeGrafter"/>
</dbReference>
<feature type="compositionally biased region" description="Basic and acidic residues" evidence="3">
    <location>
        <begin position="1"/>
        <end position="11"/>
    </location>
</feature>
<dbReference type="EMBL" id="JXTB01000116">
    <property type="protein sequence ID" value="PON62078.1"/>
    <property type="molecule type" value="Genomic_DNA"/>
</dbReference>
<evidence type="ECO:0000256" key="2">
    <source>
        <dbReference type="SAM" id="Coils"/>
    </source>
</evidence>